<dbReference type="PROSITE" id="PS00135">
    <property type="entry name" value="TRYPSIN_SER"/>
    <property type="match status" value="1"/>
</dbReference>
<dbReference type="Proteomes" id="UP000024635">
    <property type="component" value="Unassembled WGS sequence"/>
</dbReference>
<name>A0A016TH59_9BILA</name>
<gene>
    <name evidence="1" type="primary">Acey_s0103.g3578</name>
    <name evidence="1" type="ORF">Y032_0103g3578</name>
</gene>
<dbReference type="SUPFAM" id="SSF50494">
    <property type="entry name" value="Trypsin-like serine proteases"/>
    <property type="match status" value="1"/>
</dbReference>
<dbReference type="AlphaFoldDB" id="A0A016TH59"/>
<accession>A0A016TH59</accession>
<comment type="caution">
    <text evidence="1">The sequence shown here is derived from an EMBL/GenBank/DDBJ whole genome shotgun (WGS) entry which is preliminary data.</text>
</comment>
<evidence type="ECO:0000313" key="1">
    <source>
        <dbReference type="EMBL" id="EYC01990.1"/>
    </source>
</evidence>
<dbReference type="InterPro" id="IPR009003">
    <property type="entry name" value="Peptidase_S1_PA"/>
</dbReference>
<dbReference type="InterPro" id="IPR043504">
    <property type="entry name" value="Peptidase_S1_PA_chymotrypsin"/>
</dbReference>
<dbReference type="Gene3D" id="2.40.10.10">
    <property type="entry name" value="Trypsin-like serine proteases"/>
    <property type="match status" value="1"/>
</dbReference>
<dbReference type="OrthoDB" id="7754674at2759"/>
<proteinExistence type="predicted"/>
<protein>
    <recommendedName>
        <fullName evidence="3">Peptidase S1 domain-containing protein</fullName>
    </recommendedName>
</protein>
<organism evidence="1 2">
    <name type="scientific">Ancylostoma ceylanicum</name>
    <dbReference type="NCBI Taxonomy" id="53326"/>
    <lineage>
        <taxon>Eukaryota</taxon>
        <taxon>Metazoa</taxon>
        <taxon>Ecdysozoa</taxon>
        <taxon>Nematoda</taxon>
        <taxon>Chromadorea</taxon>
        <taxon>Rhabditida</taxon>
        <taxon>Rhabditina</taxon>
        <taxon>Rhabditomorpha</taxon>
        <taxon>Strongyloidea</taxon>
        <taxon>Ancylostomatidae</taxon>
        <taxon>Ancylostomatinae</taxon>
        <taxon>Ancylostoma</taxon>
    </lineage>
</organism>
<evidence type="ECO:0008006" key="3">
    <source>
        <dbReference type="Google" id="ProtNLM"/>
    </source>
</evidence>
<keyword evidence="2" id="KW-1185">Reference proteome</keyword>
<dbReference type="EMBL" id="JARK01001439">
    <property type="protein sequence ID" value="EYC01990.1"/>
    <property type="molecule type" value="Genomic_DNA"/>
</dbReference>
<sequence>MSLVIVRLKEAKDLVNVLVIFERIYAEPAPCIITVEKLALTAVLGGSNIHDETRKSSCSCSDSFTSSHFQVEEKNVSVRILNKRHWMTLSKNCSSSQGDSGGPLIRVPESGKATLFGILSTTTADCYRSSSFPGVWSSISNSTDVRRHLNWICDITGV</sequence>
<evidence type="ECO:0000313" key="2">
    <source>
        <dbReference type="Proteomes" id="UP000024635"/>
    </source>
</evidence>
<reference evidence="2" key="1">
    <citation type="journal article" date="2015" name="Nat. Genet.">
        <title>The genome and transcriptome of the zoonotic hookworm Ancylostoma ceylanicum identify infection-specific gene families.</title>
        <authorList>
            <person name="Schwarz E.M."/>
            <person name="Hu Y."/>
            <person name="Antoshechkin I."/>
            <person name="Miller M.M."/>
            <person name="Sternberg P.W."/>
            <person name="Aroian R.V."/>
        </authorList>
    </citation>
    <scope>NUCLEOTIDE SEQUENCE</scope>
    <source>
        <strain evidence="2">HY135</strain>
    </source>
</reference>
<dbReference type="InterPro" id="IPR033116">
    <property type="entry name" value="TRYPSIN_SER"/>
</dbReference>